<dbReference type="AlphaFoldDB" id="A0A1B1S1P3"/>
<dbReference type="KEGG" id="pll:I858_008930"/>
<keyword evidence="3" id="KW-1185">Reference proteome</keyword>
<accession>A0A1B1S1P3</accession>
<evidence type="ECO:0000313" key="3">
    <source>
        <dbReference type="Proteomes" id="UP000053354"/>
    </source>
</evidence>
<feature type="transmembrane region" description="Helical" evidence="1">
    <location>
        <begin position="47"/>
        <end position="69"/>
    </location>
</feature>
<name>A0A1B1S1P3_9BACL</name>
<dbReference type="Proteomes" id="UP000053354">
    <property type="component" value="Chromosome"/>
</dbReference>
<gene>
    <name evidence="2" type="ORF">I858_008930</name>
</gene>
<dbReference type="RefSeq" id="WP_049693683.1">
    <property type="nucleotide sequence ID" value="NZ_CP016540.2"/>
</dbReference>
<keyword evidence="1" id="KW-0472">Membrane</keyword>
<organism evidence="2 3">
    <name type="scientific">Planococcus versutus</name>
    <dbReference type="NCBI Taxonomy" id="1302659"/>
    <lineage>
        <taxon>Bacteria</taxon>
        <taxon>Bacillati</taxon>
        <taxon>Bacillota</taxon>
        <taxon>Bacilli</taxon>
        <taxon>Bacillales</taxon>
        <taxon>Caryophanaceae</taxon>
        <taxon>Planococcus</taxon>
    </lineage>
</organism>
<reference evidence="2" key="1">
    <citation type="submission" date="2016-10" db="EMBL/GenBank/DDBJ databases">
        <authorList>
            <person name="See-Too W.S."/>
        </authorList>
    </citation>
    <scope>NUCLEOTIDE SEQUENCE</scope>
    <source>
        <strain evidence="2">L10.15</strain>
    </source>
</reference>
<proteinExistence type="predicted"/>
<sequence>MEFVIEMVWILLPLVIVGAIAIFVVHQLKTKQKRGTLGKKKSPEAQTVLDSLIPLGMLLGTGVGITFNFFFSDSLLLAISLGSGIGLLGGYIAYERYSKKEESDM</sequence>
<feature type="transmembrane region" description="Helical" evidence="1">
    <location>
        <begin position="75"/>
        <end position="94"/>
    </location>
</feature>
<dbReference type="EMBL" id="CP016540">
    <property type="protein sequence ID" value="ANU27112.1"/>
    <property type="molecule type" value="Genomic_DNA"/>
</dbReference>
<evidence type="ECO:0000313" key="2">
    <source>
        <dbReference type="EMBL" id="ANU27112.1"/>
    </source>
</evidence>
<evidence type="ECO:0000256" key="1">
    <source>
        <dbReference type="SAM" id="Phobius"/>
    </source>
</evidence>
<keyword evidence="1" id="KW-1133">Transmembrane helix</keyword>
<protein>
    <submittedName>
        <fullName evidence="2">Uncharacterized protein</fullName>
    </submittedName>
</protein>
<keyword evidence="1" id="KW-0812">Transmembrane</keyword>
<feature type="transmembrane region" description="Helical" evidence="1">
    <location>
        <begin position="6"/>
        <end position="26"/>
    </location>
</feature>
<dbReference type="OrthoDB" id="2157633at2"/>